<dbReference type="Pfam" id="PF14622">
    <property type="entry name" value="Ribonucleas_3_3"/>
    <property type="match status" value="1"/>
</dbReference>
<dbReference type="OMA" id="YAMGWAP"/>
<dbReference type="InterPro" id="IPR036389">
    <property type="entry name" value="RNase_III_sf"/>
</dbReference>
<dbReference type="EMBL" id="AACS02000001">
    <property type="protein sequence ID" value="EAU92714.2"/>
    <property type="molecule type" value="Genomic_DNA"/>
</dbReference>
<evidence type="ECO:0000256" key="3">
    <source>
        <dbReference type="SAM" id="MobiDB-lite"/>
    </source>
</evidence>
<proteinExistence type="predicted"/>
<evidence type="ECO:0000256" key="2">
    <source>
        <dbReference type="PROSITE-ProRule" id="PRU00266"/>
    </source>
</evidence>
<dbReference type="HOGENOM" id="CLU_056047_1_0_1"/>
<feature type="compositionally biased region" description="Polar residues" evidence="3">
    <location>
        <begin position="259"/>
        <end position="271"/>
    </location>
</feature>
<dbReference type="InterPro" id="IPR014720">
    <property type="entry name" value="dsRBD_dom"/>
</dbReference>
<dbReference type="PROSITE" id="PS50137">
    <property type="entry name" value="DS_RBD"/>
    <property type="match status" value="1"/>
</dbReference>
<accession>A8N2B9</accession>
<feature type="region of interest" description="Disordered" evidence="3">
    <location>
        <begin position="185"/>
        <end position="223"/>
    </location>
</feature>
<dbReference type="InterPro" id="IPR000999">
    <property type="entry name" value="RNase_III_dom"/>
</dbReference>
<feature type="domain" description="DRBM" evidence="4">
    <location>
        <begin position="284"/>
        <end position="351"/>
    </location>
</feature>
<dbReference type="CDD" id="cd00593">
    <property type="entry name" value="RIBOc"/>
    <property type="match status" value="1"/>
</dbReference>
<sequence>MDMQYLSSPPPSFNTASPYPQLKKRALPDQPPVVFNRTTAPKLPPISNTDLVLQIFTHSSLRTRLTCSSLDQYDNERLSWLGKHVLDSVVTELLFDTRPMLRAGEIVERKEELLCDDLFEEWVTHYGLLRKLRYDPVLRESSGITKPQETRDIFYAYTAGVYLDSGAPVVREWIQTLLGQNLNIPNRDKLGQSSSPMHVEEGPMSPPRQALTPPPTKKVKAETMSPGPETIFFGSQPGPPAPAFKPPPPPPVSSPPAMQQVSRASMSSHGTRPNPLAPARPNLPFLPLFNQTAAQRRVSVEYDAQFSGPSHAGTWLVRCIVNGIPKGEGTGSSKQNAKEEAARQAYYAMGWT</sequence>
<name>A8N2B9_COPC7</name>
<evidence type="ECO:0000313" key="6">
    <source>
        <dbReference type="EMBL" id="EAU92714.2"/>
    </source>
</evidence>
<dbReference type="CDD" id="cd10845">
    <property type="entry name" value="DSRM_RNAse_III_family"/>
    <property type="match status" value="1"/>
</dbReference>
<dbReference type="STRING" id="240176.A8N2B9"/>
<dbReference type="InParanoid" id="A8N2B9"/>
<dbReference type="AlphaFoldDB" id="A8N2B9"/>
<protein>
    <recommendedName>
        <fullName evidence="8">RNase III domain-containing protein</fullName>
    </recommendedName>
</protein>
<dbReference type="SUPFAM" id="SSF54768">
    <property type="entry name" value="dsRNA-binding domain-like"/>
    <property type="match status" value="1"/>
</dbReference>
<evidence type="ECO:0000259" key="4">
    <source>
        <dbReference type="PROSITE" id="PS50137"/>
    </source>
</evidence>
<dbReference type="OrthoDB" id="2392202at2759"/>
<feature type="region of interest" description="Disordered" evidence="3">
    <location>
        <begin position="1"/>
        <end position="26"/>
    </location>
</feature>
<dbReference type="SMART" id="SM00535">
    <property type="entry name" value="RIBOc"/>
    <property type="match status" value="1"/>
</dbReference>
<dbReference type="eggNOG" id="KOG1817">
    <property type="taxonomic scope" value="Eukaryota"/>
</dbReference>
<dbReference type="SMART" id="SM00358">
    <property type="entry name" value="DSRM"/>
    <property type="match status" value="1"/>
</dbReference>
<evidence type="ECO:0000256" key="1">
    <source>
        <dbReference type="ARBA" id="ARBA00022884"/>
    </source>
</evidence>
<dbReference type="SUPFAM" id="SSF69065">
    <property type="entry name" value="RNase III domain-like"/>
    <property type="match status" value="1"/>
</dbReference>
<dbReference type="GO" id="GO:0004525">
    <property type="term" value="F:ribonuclease III activity"/>
    <property type="evidence" value="ECO:0007669"/>
    <property type="project" value="InterPro"/>
</dbReference>
<dbReference type="VEuPathDB" id="FungiDB:CC1G_01759"/>
<evidence type="ECO:0008006" key="8">
    <source>
        <dbReference type="Google" id="ProtNLM"/>
    </source>
</evidence>
<evidence type="ECO:0000313" key="7">
    <source>
        <dbReference type="Proteomes" id="UP000001861"/>
    </source>
</evidence>
<dbReference type="GeneID" id="6005505"/>
<keyword evidence="7" id="KW-1185">Reference proteome</keyword>
<dbReference type="Pfam" id="PF00035">
    <property type="entry name" value="dsrm"/>
    <property type="match status" value="1"/>
</dbReference>
<dbReference type="GO" id="GO:0003723">
    <property type="term" value="F:RNA binding"/>
    <property type="evidence" value="ECO:0007669"/>
    <property type="project" value="UniProtKB-UniRule"/>
</dbReference>
<evidence type="ECO:0000259" key="5">
    <source>
        <dbReference type="PROSITE" id="PS50142"/>
    </source>
</evidence>
<dbReference type="PROSITE" id="PS50142">
    <property type="entry name" value="RNASE_3_2"/>
    <property type="match status" value="1"/>
</dbReference>
<organism evidence="6 7">
    <name type="scientific">Coprinopsis cinerea (strain Okayama-7 / 130 / ATCC MYA-4618 / FGSC 9003)</name>
    <name type="common">Inky cap fungus</name>
    <name type="synonym">Hormographiella aspergillata</name>
    <dbReference type="NCBI Taxonomy" id="240176"/>
    <lineage>
        <taxon>Eukaryota</taxon>
        <taxon>Fungi</taxon>
        <taxon>Dikarya</taxon>
        <taxon>Basidiomycota</taxon>
        <taxon>Agaricomycotina</taxon>
        <taxon>Agaricomycetes</taxon>
        <taxon>Agaricomycetidae</taxon>
        <taxon>Agaricales</taxon>
        <taxon>Agaricineae</taxon>
        <taxon>Psathyrellaceae</taxon>
        <taxon>Coprinopsis</taxon>
    </lineage>
</organism>
<dbReference type="GO" id="GO:0006396">
    <property type="term" value="P:RNA processing"/>
    <property type="evidence" value="ECO:0007669"/>
    <property type="project" value="InterPro"/>
</dbReference>
<feature type="compositionally biased region" description="Pro residues" evidence="3">
    <location>
        <begin position="237"/>
        <end position="254"/>
    </location>
</feature>
<gene>
    <name evidence="6" type="ORF">CC1G_01759</name>
</gene>
<dbReference type="Proteomes" id="UP000001861">
    <property type="component" value="Unassembled WGS sequence"/>
</dbReference>
<dbReference type="RefSeq" id="XP_001829079.2">
    <property type="nucleotide sequence ID" value="XM_001829027.2"/>
</dbReference>
<keyword evidence="1 2" id="KW-0694">RNA-binding</keyword>
<feature type="region of interest" description="Disordered" evidence="3">
    <location>
        <begin position="235"/>
        <end position="273"/>
    </location>
</feature>
<dbReference type="KEGG" id="cci:CC1G_01759"/>
<comment type="caution">
    <text evidence="6">The sequence shown here is derived from an EMBL/GenBank/DDBJ whole genome shotgun (WGS) entry which is preliminary data.</text>
</comment>
<feature type="domain" description="RNase III" evidence="5">
    <location>
        <begin position="46"/>
        <end position="166"/>
    </location>
</feature>
<dbReference type="Gene3D" id="3.30.160.20">
    <property type="match status" value="1"/>
</dbReference>
<reference evidence="6 7" key="1">
    <citation type="journal article" date="2010" name="Proc. Natl. Acad. Sci. U.S.A.">
        <title>Insights into evolution of multicellular fungi from the assembled chromosomes of the mushroom Coprinopsis cinerea (Coprinus cinereus).</title>
        <authorList>
            <person name="Stajich J.E."/>
            <person name="Wilke S.K."/>
            <person name="Ahren D."/>
            <person name="Au C.H."/>
            <person name="Birren B.W."/>
            <person name="Borodovsky M."/>
            <person name="Burns C."/>
            <person name="Canback B."/>
            <person name="Casselton L.A."/>
            <person name="Cheng C.K."/>
            <person name="Deng J."/>
            <person name="Dietrich F.S."/>
            <person name="Fargo D.C."/>
            <person name="Farman M.L."/>
            <person name="Gathman A.C."/>
            <person name="Goldberg J."/>
            <person name="Guigo R."/>
            <person name="Hoegger P.J."/>
            <person name="Hooker J.B."/>
            <person name="Huggins A."/>
            <person name="James T.Y."/>
            <person name="Kamada T."/>
            <person name="Kilaru S."/>
            <person name="Kodira C."/>
            <person name="Kues U."/>
            <person name="Kupfer D."/>
            <person name="Kwan H.S."/>
            <person name="Lomsadze A."/>
            <person name="Li W."/>
            <person name="Lilly W.W."/>
            <person name="Ma L.J."/>
            <person name="Mackey A.J."/>
            <person name="Manning G."/>
            <person name="Martin F."/>
            <person name="Muraguchi H."/>
            <person name="Natvig D.O."/>
            <person name="Palmerini H."/>
            <person name="Ramesh M.A."/>
            <person name="Rehmeyer C.J."/>
            <person name="Roe B.A."/>
            <person name="Shenoy N."/>
            <person name="Stanke M."/>
            <person name="Ter-Hovhannisyan V."/>
            <person name="Tunlid A."/>
            <person name="Velagapudi R."/>
            <person name="Vision T.J."/>
            <person name="Zeng Q."/>
            <person name="Zolan M.E."/>
            <person name="Pukkila P.J."/>
        </authorList>
    </citation>
    <scope>NUCLEOTIDE SEQUENCE [LARGE SCALE GENOMIC DNA]</scope>
    <source>
        <strain evidence="7">Okayama-7 / 130 / ATCC MYA-4618 / FGSC 9003</strain>
    </source>
</reference>
<dbReference type="Gene3D" id="1.10.1520.10">
    <property type="entry name" value="Ribonuclease III domain"/>
    <property type="match status" value="1"/>
</dbReference>